<dbReference type="InterPro" id="IPR006054">
    <property type="entry name" value="DnaQ"/>
</dbReference>
<dbReference type="SMART" id="SM00479">
    <property type="entry name" value="EXOIII"/>
    <property type="match status" value="1"/>
</dbReference>
<feature type="domain" description="Exonuclease" evidence="4">
    <location>
        <begin position="60"/>
        <end position="229"/>
    </location>
</feature>
<dbReference type="PANTHER" id="PTHR30231:SF4">
    <property type="entry name" value="PROTEIN NEN2"/>
    <property type="match status" value="1"/>
</dbReference>
<dbReference type="Pfam" id="PF00929">
    <property type="entry name" value="RNase_T"/>
    <property type="match status" value="1"/>
</dbReference>
<dbReference type="Gene3D" id="3.30.420.10">
    <property type="entry name" value="Ribonuclease H-like superfamily/Ribonuclease H"/>
    <property type="match status" value="1"/>
</dbReference>
<keyword evidence="1" id="KW-0540">Nuclease</keyword>
<keyword evidence="5" id="KW-0808">Transferase</keyword>
<gene>
    <name evidence="5" type="ORF">J2Z20_002651</name>
</gene>
<dbReference type="InterPro" id="IPR036397">
    <property type="entry name" value="RNaseH_sf"/>
</dbReference>
<dbReference type="InterPro" id="IPR013520">
    <property type="entry name" value="Ribonucl_H"/>
</dbReference>
<protein>
    <submittedName>
        <fullName evidence="5">DNA polymerase-3 subunit epsilon</fullName>
        <ecNumber evidence="5">2.7.7.7</ecNumber>
    </submittedName>
</protein>
<dbReference type="InterPro" id="IPR012337">
    <property type="entry name" value="RNaseH-like_sf"/>
</dbReference>
<evidence type="ECO:0000313" key="6">
    <source>
        <dbReference type="Proteomes" id="UP001519273"/>
    </source>
</evidence>
<accession>A0ABS4H5H5</accession>
<keyword evidence="6" id="KW-1185">Reference proteome</keyword>
<dbReference type="CDD" id="cd06127">
    <property type="entry name" value="DEDDh"/>
    <property type="match status" value="1"/>
</dbReference>
<dbReference type="SUPFAM" id="SSF53098">
    <property type="entry name" value="Ribonuclease H-like"/>
    <property type="match status" value="1"/>
</dbReference>
<dbReference type="PANTHER" id="PTHR30231">
    <property type="entry name" value="DNA POLYMERASE III SUBUNIT EPSILON"/>
    <property type="match status" value="1"/>
</dbReference>
<sequence>MKEPVRGNNSFWSALRSGGMSSAIASMRGTPTAQQIAFMRSLSKEQRKPETLHIPLTELEIIVFDLETTGFLYQHGDEILSFGAVKVIGDTIIEEDSFYSLVNVSGTISPAITELTGITADMAAEAPPLMDVLHQFMSFVGSRVMLAHASSHDKAFLNTALWKTSKLHFSHRVIDTVMIARWLEPARSSYGLDELLVDRGIPITIRHHALEDAKMTAQLWISYLSQIRQRQVVTLGDLYAYLSRS</sequence>
<keyword evidence="2" id="KW-0378">Hydrolase</keyword>
<evidence type="ECO:0000256" key="1">
    <source>
        <dbReference type="ARBA" id="ARBA00022722"/>
    </source>
</evidence>
<evidence type="ECO:0000259" key="4">
    <source>
        <dbReference type="SMART" id="SM00479"/>
    </source>
</evidence>
<keyword evidence="5" id="KW-0548">Nucleotidyltransferase</keyword>
<organism evidence="5 6">
    <name type="scientific">Paenibacillus sediminis</name>
    <dbReference type="NCBI Taxonomy" id="664909"/>
    <lineage>
        <taxon>Bacteria</taxon>
        <taxon>Bacillati</taxon>
        <taxon>Bacillota</taxon>
        <taxon>Bacilli</taxon>
        <taxon>Bacillales</taxon>
        <taxon>Paenibacillaceae</taxon>
        <taxon>Paenibacillus</taxon>
    </lineage>
</organism>
<dbReference type="EC" id="2.7.7.7" evidence="5"/>
<name>A0ABS4H5H5_9BACL</name>
<reference evidence="5 6" key="1">
    <citation type="submission" date="2021-03" db="EMBL/GenBank/DDBJ databases">
        <title>Genomic Encyclopedia of Type Strains, Phase IV (KMG-IV): sequencing the most valuable type-strain genomes for metagenomic binning, comparative biology and taxonomic classification.</title>
        <authorList>
            <person name="Goeker M."/>
        </authorList>
    </citation>
    <scope>NUCLEOTIDE SEQUENCE [LARGE SCALE GENOMIC DNA]</scope>
    <source>
        <strain evidence="5 6">DSM 23491</strain>
    </source>
</reference>
<dbReference type="RefSeq" id="WP_209850908.1">
    <property type="nucleotide sequence ID" value="NZ_CBCRVE010000004.1"/>
</dbReference>
<dbReference type="Proteomes" id="UP001519273">
    <property type="component" value="Unassembled WGS sequence"/>
</dbReference>
<comment type="caution">
    <text evidence="5">The sequence shown here is derived from an EMBL/GenBank/DDBJ whole genome shotgun (WGS) entry which is preliminary data.</text>
</comment>
<keyword evidence="3" id="KW-0269">Exonuclease</keyword>
<evidence type="ECO:0000256" key="3">
    <source>
        <dbReference type="ARBA" id="ARBA00022839"/>
    </source>
</evidence>
<proteinExistence type="predicted"/>
<evidence type="ECO:0000313" key="5">
    <source>
        <dbReference type="EMBL" id="MBP1937736.1"/>
    </source>
</evidence>
<evidence type="ECO:0000256" key="2">
    <source>
        <dbReference type="ARBA" id="ARBA00022801"/>
    </source>
</evidence>
<dbReference type="NCBIfam" id="TIGR00573">
    <property type="entry name" value="dnaq"/>
    <property type="match status" value="1"/>
</dbReference>
<dbReference type="GO" id="GO:0003887">
    <property type="term" value="F:DNA-directed DNA polymerase activity"/>
    <property type="evidence" value="ECO:0007669"/>
    <property type="project" value="UniProtKB-EC"/>
</dbReference>
<dbReference type="NCBIfam" id="NF005836">
    <property type="entry name" value="PRK07740.1"/>
    <property type="match status" value="1"/>
</dbReference>
<dbReference type="EMBL" id="JAGGKP010000007">
    <property type="protein sequence ID" value="MBP1937736.1"/>
    <property type="molecule type" value="Genomic_DNA"/>
</dbReference>